<sequence>MVVLIVVAGVVAGVIGGLTAEANRLIETLAFGFDFTKSPNGPAGAPWWRRLLVALLGGVACGLIWMRIRPRPGGNLVGVKGASTDPTGTKRLPPLATVLDAFAQMLIVGTGISQGREPAPRQYAAVAAQALARRFRVDVATRGLLIAATAGAGLASVYNVPLAGALYALEEVVRPNLRTRRGWWQVAVAVIISALSTAVSWLFNHRARTYVMPQVRVDVHAYAWAALIAVVALVVGFAFQRALAWIKAHEPNTRRLWWTVPIGAVAVAAIGLWNPQIPGNGQVLVQTVLTGGLLPGALLIACVAKFGATLLSFGAGSNGGVLTPSLAVGASLTMALMGWCHVDAAVGVTVAVVGAACVLTLTQRSPMFSAMFALELTGSGLFTSSAVAWGVGLTWALYLLLPRLARRLRRRGPGPTGA</sequence>
<dbReference type="InterPro" id="IPR014743">
    <property type="entry name" value="Cl-channel_core"/>
</dbReference>
<keyword evidence="2" id="KW-0813">Transport</keyword>
<evidence type="ECO:0000256" key="9">
    <source>
        <dbReference type="ARBA" id="ARBA00023303"/>
    </source>
</evidence>
<keyword evidence="4 10" id="KW-1133">Transmembrane helix</keyword>
<dbReference type="EMBL" id="LM676390">
    <property type="protein sequence ID" value="CEP26118.1"/>
    <property type="molecule type" value="Genomic_DNA"/>
</dbReference>
<evidence type="ECO:0000256" key="5">
    <source>
        <dbReference type="ARBA" id="ARBA00023065"/>
    </source>
</evidence>
<accession>A0A068VSI9</accession>
<dbReference type="InterPro" id="IPR001807">
    <property type="entry name" value="ClC"/>
</dbReference>
<feature type="transmembrane region" description="Helical" evidence="10">
    <location>
        <begin position="183"/>
        <end position="203"/>
    </location>
</feature>
<feature type="transmembrane region" description="Helical" evidence="10">
    <location>
        <begin position="381"/>
        <end position="401"/>
    </location>
</feature>
<comment type="subcellular location">
    <subcellularLocation>
        <location evidence="1">Membrane</location>
        <topology evidence="1">Multi-pass membrane protein</topology>
    </subcellularLocation>
</comment>
<gene>
    <name evidence="11" type="ORF">PFCIRM138_04660</name>
</gene>
<feature type="transmembrane region" description="Helical" evidence="10">
    <location>
        <begin position="46"/>
        <end position="66"/>
    </location>
</feature>
<dbReference type="Pfam" id="PF00654">
    <property type="entry name" value="Voltage_CLC"/>
    <property type="match status" value="1"/>
</dbReference>
<feature type="transmembrane region" description="Helical" evidence="10">
    <location>
        <begin position="223"/>
        <end position="244"/>
    </location>
</feature>
<feature type="transmembrane region" description="Helical" evidence="10">
    <location>
        <begin position="336"/>
        <end position="361"/>
    </location>
</feature>
<protein>
    <submittedName>
        <fullName evidence="11">Chloride channel protein</fullName>
    </submittedName>
</protein>
<evidence type="ECO:0000256" key="7">
    <source>
        <dbReference type="ARBA" id="ARBA00023173"/>
    </source>
</evidence>
<dbReference type="PANTHER" id="PTHR43427">
    <property type="entry name" value="CHLORIDE CHANNEL PROTEIN CLC-E"/>
    <property type="match status" value="1"/>
</dbReference>
<dbReference type="PRINTS" id="PR00762">
    <property type="entry name" value="CLCHANNEL"/>
</dbReference>
<reference evidence="11" key="1">
    <citation type="submission" date="2014-08" db="EMBL/GenBank/DDBJ databases">
        <authorList>
            <person name="Falentin Helene"/>
        </authorList>
    </citation>
    <scope>NUCLEOTIDE SEQUENCE</scope>
</reference>
<proteinExistence type="predicted"/>
<keyword evidence="3 10" id="KW-0812">Transmembrane</keyword>
<feature type="transmembrane region" description="Helical" evidence="10">
    <location>
        <begin position="256"/>
        <end position="273"/>
    </location>
</feature>
<dbReference type="RefSeq" id="WP_048735344.1">
    <property type="nucleotide sequence ID" value="NZ_HG975482.1"/>
</dbReference>
<keyword evidence="5" id="KW-0406">Ion transport</keyword>
<feature type="transmembrane region" description="Helical" evidence="10">
    <location>
        <begin position="293"/>
        <end position="315"/>
    </location>
</feature>
<keyword evidence="6 10" id="KW-0472">Membrane</keyword>
<organism evidence="11">
    <name type="scientific">Propionibacterium freudenreichii subsp. freudenreichii</name>
    <dbReference type="NCBI Taxonomy" id="66712"/>
    <lineage>
        <taxon>Bacteria</taxon>
        <taxon>Bacillati</taxon>
        <taxon>Actinomycetota</taxon>
        <taxon>Actinomycetes</taxon>
        <taxon>Propionibacteriales</taxon>
        <taxon>Propionibacteriaceae</taxon>
        <taxon>Propionibacterium</taxon>
    </lineage>
</organism>
<dbReference type="PANTHER" id="PTHR43427:SF6">
    <property type="entry name" value="CHLORIDE CHANNEL PROTEIN CLC-E"/>
    <property type="match status" value="1"/>
</dbReference>
<dbReference type="GO" id="GO:0034707">
    <property type="term" value="C:chloride channel complex"/>
    <property type="evidence" value="ECO:0007669"/>
    <property type="project" value="UniProtKB-KW"/>
</dbReference>
<evidence type="ECO:0000256" key="4">
    <source>
        <dbReference type="ARBA" id="ARBA00022989"/>
    </source>
</evidence>
<name>A0A068VSI9_PROFF</name>
<evidence type="ECO:0000256" key="10">
    <source>
        <dbReference type="SAM" id="Phobius"/>
    </source>
</evidence>
<keyword evidence="8" id="KW-0868">Chloride</keyword>
<keyword evidence="7" id="KW-0869">Chloride channel</keyword>
<dbReference type="AlphaFoldDB" id="A0A068VSI9"/>
<dbReference type="InterPro" id="IPR050368">
    <property type="entry name" value="ClC-type_chloride_channel"/>
</dbReference>
<evidence type="ECO:0000313" key="11">
    <source>
        <dbReference type="EMBL" id="CEP26118.1"/>
    </source>
</evidence>
<evidence type="ECO:0000256" key="6">
    <source>
        <dbReference type="ARBA" id="ARBA00023136"/>
    </source>
</evidence>
<dbReference type="GO" id="GO:0005254">
    <property type="term" value="F:chloride channel activity"/>
    <property type="evidence" value="ECO:0007669"/>
    <property type="project" value="UniProtKB-KW"/>
</dbReference>
<dbReference type="Gene3D" id="1.10.3080.10">
    <property type="entry name" value="Clc chloride channel"/>
    <property type="match status" value="1"/>
</dbReference>
<dbReference type="SUPFAM" id="SSF81340">
    <property type="entry name" value="Clc chloride channel"/>
    <property type="match status" value="1"/>
</dbReference>
<evidence type="ECO:0000256" key="3">
    <source>
        <dbReference type="ARBA" id="ARBA00022692"/>
    </source>
</evidence>
<evidence type="ECO:0000256" key="8">
    <source>
        <dbReference type="ARBA" id="ARBA00023214"/>
    </source>
</evidence>
<evidence type="ECO:0000256" key="1">
    <source>
        <dbReference type="ARBA" id="ARBA00004141"/>
    </source>
</evidence>
<evidence type="ECO:0000256" key="2">
    <source>
        <dbReference type="ARBA" id="ARBA00022448"/>
    </source>
</evidence>
<keyword evidence="9" id="KW-0407">Ion channel</keyword>